<dbReference type="GO" id="GO:0008168">
    <property type="term" value="F:methyltransferase activity"/>
    <property type="evidence" value="ECO:0007669"/>
    <property type="project" value="UniProtKB-KW"/>
</dbReference>
<dbReference type="PROSITE" id="PS50972">
    <property type="entry name" value="PTERIN_BINDING"/>
    <property type="match status" value="1"/>
</dbReference>
<comment type="similarity">
    <text evidence="1">Belongs to the vitamin-B12 dependent methionine synthase family.</text>
</comment>
<name>A0ABU4JY98_9CLOT</name>
<keyword evidence="3" id="KW-0846">Cobalamin</keyword>
<dbReference type="InterPro" id="IPR011005">
    <property type="entry name" value="Dihydropteroate_synth-like_sf"/>
</dbReference>
<dbReference type="PANTHER" id="PTHR45833">
    <property type="entry name" value="METHIONINE SYNTHASE"/>
    <property type="match status" value="1"/>
</dbReference>
<keyword evidence="5" id="KW-0479">Metal-binding</keyword>
<protein>
    <submittedName>
        <fullName evidence="8">Methyltetrahydrofolate cobalamin methyltransferase</fullName>
    </submittedName>
</protein>
<evidence type="ECO:0000313" key="9">
    <source>
        <dbReference type="Proteomes" id="UP001281656"/>
    </source>
</evidence>
<keyword evidence="9" id="KW-1185">Reference proteome</keyword>
<evidence type="ECO:0000256" key="1">
    <source>
        <dbReference type="ARBA" id="ARBA00010398"/>
    </source>
</evidence>
<dbReference type="RefSeq" id="WP_318799306.1">
    <property type="nucleotide sequence ID" value="NZ_JARUJP010000045.1"/>
</dbReference>
<proteinExistence type="inferred from homology"/>
<accession>A0ABU4JY98</accession>
<sequence length="273" mass="30454">MLIIGELINTSRKSIREAVEKRDGQYIQQITKAQEESGATYIDVNCGTCIETEIETMEWLVDNILQATNLPLCIDSPNPLALRAGLMKAKNGKPMINSITDETPRWNAVLPLVKEFNAKIVALCIDDGGMPKTNEDRIRIAHTIITKLTAEGVNVDDIYIDPLIKPISAGEKNGIEVLSAIQQIMESHPGVHTTCGLSNISYSLPARKVLNRLFMVQTMARGMDSYILDPTNKEMRAALLASQTLLGQDRFSRKFIKGFREGLYEYIESIKKQ</sequence>
<evidence type="ECO:0000259" key="7">
    <source>
        <dbReference type="PROSITE" id="PS50972"/>
    </source>
</evidence>
<dbReference type="EMBL" id="JARUJP010000045">
    <property type="protein sequence ID" value="MDW8803130.1"/>
    <property type="molecule type" value="Genomic_DNA"/>
</dbReference>
<evidence type="ECO:0000256" key="4">
    <source>
        <dbReference type="ARBA" id="ARBA00022679"/>
    </source>
</evidence>
<dbReference type="InterPro" id="IPR000489">
    <property type="entry name" value="Pterin-binding_dom"/>
</dbReference>
<dbReference type="GO" id="GO:0032259">
    <property type="term" value="P:methylation"/>
    <property type="evidence" value="ECO:0007669"/>
    <property type="project" value="UniProtKB-KW"/>
</dbReference>
<comment type="caution">
    <text evidence="8">The sequence shown here is derived from an EMBL/GenBank/DDBJ whole genome shotgun (WGS) entry which is preliminary data.</text>
</comment>
<gene>
    <name evidence="8" type="ORF">P8V03_18540</name>
</gene>
<feature type="domain" description="Pterin-binding" evidence="7">
    <location>
        <begin position="1"/>
        <end position="264"/>
    </location>
</feature>
<dbReference type="Gene3D" id="3.20.20.20">
    <property type="entry name" value="Dihydropteroate synthase-like"/>
    <property type="match status" value="1"/>
</dbReference>
<evidence type="ECO:0000256" key="3">
    <source>
        <dbReference type="ARBA" id="ARBA00022628"/>
    </source>
</evidence>
<organism evidence="8 9">
    <name type="scientific">Clostridium tanneri</name>
    <dbReference type="NCBI Taxonomy" id="3037988"/>
    <lineage>
        <taxon>Bacteria</taxon>
        <taxon>Bacillati</taxon>
        <taxon>Bacillota</taxon>
        <taxon>Clostridia</taxon>
        <taxon>Eubacteriales</taxon>
        <taxon>Clostridiaceae</taxon>
        <taxon>Clostridium</taxon>
    </lineage>
</organism>
<evidence type="ECO:0000256" key="5">
    <source>
        <dbReference type="ARBA" id="ARBA00022723"/>
    </source>
</evidence>
<reference evidence="8 9" key="1">
    <citation type="submission" date="2023-04" db="EMBL/GenBank/DDBJ databases">
        <title>Clostridium tannerae sp. nov., isolated from the fecal material of an alpaca.</title>
        <authorList>
            <person name="Miller S."/>
            <person name="Hendry M."/>
            <person name="King J."/>
            <person name="Sankaranarayanan K."/>
            <person name="Lawson P.A."/>
        </authorList>
    </citation>
    <scope>NUCLEOTIDE SEQUENCE [LARGE SCALE GENOMIC DNA]</scope>
    <source>
        <strain evidence="8 9">A1-XYC3</strain>
    </source>
</reference>
<dbReference type="Proteomes" id="UP001281656">
    <property type="component" value="Unassembled WGS sequence"/>
</dbReference>
<dbReference type="Pfam" id="PF00809">
    <property type="entry name" value="Pterin_bind"/>
    <property type="match status" value="1"/>
</dbReference>
<dbReference type="SUPFAM" id="SSF51717">
    <property type="entry name" value="Dihydropteroate synthetase-like"/>
    <property type="match status" value="1"/>
</dbReference>
<evidence type="ECO:0000256" key="6">
    <source>
        <dbReference type="ARBA" id="ARBA00023285"/>
    </source>
</evidence>
<keyword evidence="2 8" id="KW-0489">Methyltransferase</keyword>
<dbReference type="NCBIfam" id="NF005719">
    <property type="entry name" value="PRK07535.1"/>
    <property type="match status" value="1"/>
</dbReference>
<dbReference type="PANTHER" id="PTHR45833:SF1">
    <property type="entry name" value="METHIONINE SYNTHASE"/>
    <property type="match status" value="1"/>
</dbReference>
<keyword evidence="4" id="KW-0808">Transferase</keyword>
<evidence type="ECO:0000313" key="8">
    <source>
        <dbReference type="EMBL" id="MDW8803130.1"/>
    </source>
</evidence>
<keyword evidence="6" id="KW-0170">Cobalt</keyword>
<dbReference type="InterPro" id="IPR050554">
    <property type="entry name" value="Met_Synthase/Corrinoid"/>
</dbReference>
<evidence type="ECO:0000256" key="2">
    <source>
        <dbReference type="ARBA" id="ARBA00022603"/>
    </source>
</evidence>